<reference evidence="1 2" key="1">
    <citation type="submission" date="2019-08" db="EMBL/GenBank/DDBJ databases">
        <title>Genome of Aequorivita lipolytica Y10-2 (type strain).</title>
        <authorList>
            <person name="Bowman J.P."/>
        </authorList>
    </citation>
    <scope>NUCLEOTIDE SEQUENCE [LARGE SCALE GENOMIC DNA]</scope>
    <source>
        <strain evidence="1 2">Y10-2</strain>
    </source>
</reference>
<dbReference type="Proteomes" id="UP000321945">
    <property type="component" value="Unassembled WGS sequence"/>
</dbReference>
<accession>A0A5C6YSJ0</accession>
<evidence type="ECO:0000313" key="2">
    <source>
        <dbReference type="Proteomes" id="UP000321945"/>
    </source>
</evidence>
<name>A0A5C6YSJ0_9FLAO</name>
<evidence type="ECO:0000313" key="1">
    <source>
        <dbReference type="EMBL" id="TXD69884.1"/>
    </source>
</evidence>
<dbReference type="AlphaFoldDB" id="A0A5C6YSJ0"/>
<comment type="caution">
    <text evidence="1">The sequence shown here is derived from an EMBL/GenBank/DDBJ whole genome shotgun (WGS) entry which is preliminary data.</text>
</comment>
<dbReference type="EMBL" id="VORU01000003">
    <property type="protein sequence ID" value="TXD69884.1"/>
    <property type="molecule type" value="Genomic_DNA"/>
</dbReference>
<keyword evidence="2" id="KW-1185">Reference proteome</keyword>
<protein>
    <submittedName>
        <fullName evidence="1">Uncharacterized protein</fullName>
    </submittedName>
</protein>
<gene>
    <name evidence="1" type="ORF">ESV24_05460</name>
</gene>
<sequence length="103" mass="12283">MIALVKKYNSYIESLPKLIENSDYKMDFFVKKLSISKPTLYRKLRENAFTNNEVEIITEILFPREIMREEMLEGIEQGRQDYLEGRTKTSKEVRANINAKYRL</sequence>
<dbReference type="RefSeq" id="WP_111814636.1">
    <property type="nucleotide sequence ID" value="NZ_CBCRZQ010000002.1"/>
</dbReference>
<dbReference type="OrthoDB" id="1360584at2"/>
<proteinExistence type="predicted"/>
<organism evidence="1 2">
    <name type="scientific">Aequorivita lipolytica</name>
    <dbReference type="NCBI Taxonomy" id="153267"/>
    <lineage>
        <taxon>Bacteria</taxon>
        <taxon>Pseudomonadati</taxon>
        <taxon>Bacteroidota</taxon>
        <taxon>Flavobacteriia</taxon>
        <taxon>Flavobacteriales</taxon>
        <taxon>Flavobacteriaceae</taxon>
        <taxon>Aequorivita</taxon>
    </lineage>
</organism>